<keyword evidence="2" id="KW-1185">Reference proteome</keyword>
<dbReference type="Proteomes" id="UP001465755">
    <property type="component" value="Unassembled WGS sequence"/>
</dbReference>
<proteinExistence type="predicted"/>
<evidence type="ECO:0000313" key="1">
    <source>
        <dbReference type="EMBL" id="KAK9791385.1"/>
    </source>
</evidence>
<comment type="caution">
    <text evidence="1">The sequence shown here is derived from an EMBL/GenBank/DDBJ whole genome shotgun (WGS) entry which is preliminary data.</text>
</comment>
<dbReference type="AlphaFoldDB" id="A0AAW1NMB2"/>
<name>A0AAW1NMB2_9CHLO</name>
<dbReference type="SUPFAM" id="SSF82199">
    <property type="entry name" value="SET domain"/>
    <property type="match status" value="1"/>
</dbReference>
<evidence type="ECO:0000313" key="2">
    <source>
        <dbReference type="Proteomes" id="UP001465755"/>
    </source>
</evidence>
<gene>
    <name evidence="1" type="ORF">WJX73_009569</name>
</gene>
<dbReference type="Gene3D" id="2.170.270.10">
    <property type="entry name" value="SET domain"/>
    <property type="match status" value="1"/>
</dbReference>
<dbReference type="EMBL" id="JALJOQ010000178">
    <property type="protein sequence ID" value="KAK9791385.1"/>
    <property type="molecule type" value="Genomic_DNA"/>
</dbReference>
<dbReference type="InterPro" id="IPR046341">
    <property type="entry name" value="SET_dom_sf"/>
</dbReference>
<protein>
    <submittedName>
        <fullName evidence="1">Uncharacterized protein</fullName>
    </submittedName>
</protein>
<sequence length="363" mass="41468">MSANKAKRLREPIDGRQKLLDLLEDWGKDQWPACVTDAEQQEQQLKLQGEAWLLQQVERWEVDLSPFRNHKLKFSGGTTVKRWQSIWTSGVDLVARYKQARLDDKLPDKDGAAEKRQELLDQLSHPTPGALLSCAERREGGLLQQLRDVETRVSKLAGKVRQCRLAELQAWQATLNTDAPENLDFRKQQTVNADIHRLDMLQTEEARQNYLAACTESKRALSRLAELRSLYSLAVVERQLLQFVDTVDYTTRWDTSHGPHKEYAGMKFRTKPHTIAHMEGFMVQKLHNDEWVDWVMVAQSTIPGAGRGIFAARDFEALEFIGRYLGKVLGLRADFTDAVLKAHDSPYILTVKTPGRHGRDIAS</sequence>
<accession>A0AAW1NMB2</accession>
<organism evidence="1 2">
    <name type="scientific">Symbiochloris irregularis</name>
    <dbReference type="NCBI Taxonomy" id="706552"/>
    <lineage>
        <taxon>Eukaryota</taxon>
        <taxon>Viridiplantae</taxon>
        <taxon>Chlorophyta</taxon>
        <taxon>core chlorophytes</taxon>
        <taxon>Trebouxiophyceae</taxon>
        <taxon>Trebouxiales</taxon>
        <taxon>Trebouxiaceae</taxon>
        <taxon>Symbiochloris</taxon>
    </lineage>
</organism>
<reference evidence="1 2" key="1">
    <citation type="journal article" date="2024" name="Nat. Commun.">
        <title>Phylogenomics reveals the evolutionary origins of lichenization in chlorophyte algae.</title>
        <authorList>
            <person name="Puginier C."/>
            <person name="Libourel C."/>
            <person name="Otte J."/>
            <person name="Skaloud P."/>
            <person name="Haon M."/>
            <person name="Grisel S."/>
            <person name="Petersen M."/>
            <person name="Berrin J.G."/>
            <person name="Delaux P.M."/>
            <person name="Dal Grande F."/>
            <person name="Keller J."/>
        </authorList>
    </citation>
    <scope>NUCLEOTIDE SEQUENCE [LARGE SCALE GENOMIC DNA]</scope>
    <source>
        <strain evidence="1 2">SAG 2036</strain>
    </source>
</reference>